<dbReference type="AlphaFoldDB" id="A0AAW2YFJ8"/>
<feature type="domain" description="Alpha/beta hydrolase fold-3" evidence="3">
    <location>
        <begin position="71"/>
        <end position="279"/>
    </location>
</feature>
<proteinExistence type="inferred from homology"/>
<organism evidence="4">
    <name type="scientific">Sesamum latifolium</name>
    <dbReference type="NCBI Taxonomy" id="2727402"/>
    <lineage>
        <taxon>Eukaryota</taxon>
        <taxon>Viridiplantae</taxon>
        <taxon>Streptophyta</taxon>
        <taxon>Embryophyta</taxon>
        <taxon>Tracheophyta</taxon>
        <taxon>Spermatophyta</taxon>
        <taxon>Magnoliopsida</taxon>
        <taxon>eudicotyledons</taxon>
        <taxon>Gunneridae</taxon>
        <taxon>Pentapetalae</taxon>
        <taxon>asterids</taxon>
        <taxon>lamiids</taxon>
        <taxon>Lamiales</taxon>
        <taxon>Pedaliaceae</taxon>
        <taxon>Sesamum</taxon>
    </lineage>
</organism>
<sequence length="317" mass="34814">MDRSPGPPISQPDTHPLRLTPPTPNPSPYPKTYLSTPQTTPSFASFAPGTRHPTPSFRSFFSFMAVGLLLSSTSSIFHDSCSRIAADIPAVIASLEYRLAPEHRLPAAYEDAVEAIMWVKTQALGGDGVDSWMKELADFSRVFLMGSSAGGNMVYHAGLRIVDVDLRPVKIVGLIMDQPFFGGVRRTESELKNKDPILPLHATDLMWSLSLPEGADRGHEYCDPFAGGSLDEQIERLQTSLVRGYAGDILIDKQKEFVKMLEERGVRVVAKLIDGGHHAAEILDPKFAGEFTTTSRILCALLLQLIRITRQALIEGQ</sequence>
<feature type="region of interest" description="Disordered" evidence="2">
    <location>
        <begin position="1"/>
        <end position="35"/>
    </location>
</feature>
<gene>
    <name evidence="4" type="ORF">Slati_0343500</name>
</gene>
<reference evidence="4" key="1">
    <citation type="submission" date="2020-06" db="EMBL/GenBank/DDBJ databases">
        <authorList>
            <person name="Li T."/>
            <person name="Hu X."/>
            <person name="Zhang T."/>
            <person name="Song X."/>
            <person name="Zhang H."/>
            <person name="Dai N."/>
            <person name="Sheng W."/>
            <person name="Hou X."/>
            <person name="Wei L."/>
        </authorList>
    </citation>
    <scope>NUCLEOTIDE SEQUENCE</scope>
    <source>
        <strain evidence="4">KEN1</strain>
        <tissue evidence="4">Leaf</tissue>
    </source>
</reference>
<evidence type="ECO:0000256" key="2">
    <source>
        <dbReference type="SAM" id="MobiDB-lite"/>
    </source>
</evidence>
<dbReference type="Gene3D" id="3.40.50.1820">
    <property type="entry name" value="alpha/beta hydrolase"/>
    <property type="match status" value="1"/>
</dbReference>
<dbReference type="InterPro" id="IPR050466">
    <property type="entry name" value="Carboxylest/Gibb_receptor"/>
</dbReference>
<evidence type="ECO:0000259" key="3">
    <source>
        <dbReference type="Pfam" id="PF07859"/>
    </source>
</evidence>
<dbReference type="EMBL" id="JACGWN010000001">
    <property type="protein sequence ID" value="KAL0464559.1"/>
    <property type="molecule type" value="Genomic_DNA"/>
</dbReference>
<feature type="compositionally biased region" description="Pro residues" evidence="2">
    <location>
        <begin position="19"/>
        <end position="29"/>
    </location>
</feature>
<dbReference type="InterPro" id="IPR029058">
    <property type="entry name" value="AB_hydrolase_fold"/>
</dbReference>
<accession>A0AAW2YFJ8</accession>
<evidence type="ECO:0000313" key="4">
    <source>
        <dbReference type="EMBL" id="KAL0464559.1"/>
    </source>
</evidence>
<name>A0AAW2YFJ8_9LAMI</name>
<reference evidence="4" key="2">
    <citation type="journal article" date="2024" name="Plant">
        <title>Genomic evolution and insights into agronomic trait innovations of Sesamum species.</title>
        <authorList>
            <person name="Miao H."/>
            <person name="Wang L."/>
            <person name="Qu L."/>
            <person name="Liu H."/>
            <person name="Sun Y."/>
            <person name="Le M."/>
            <person name="Wang Q."/>
            <person name="Wei S."/>
            <person name="Zheng Y."/>
            <person name="Lin W."/>
            <person name="Duan Y."/>
            <person name="Cao H."/>
            <person name="Xiong S."/>
            <person name="Wang X."/>
            <person name="Wei L."/>
            <person name="Li C."/>
            <person name="Ma Q."/>
            <person name="Ju M."/>
            <person name="Zhao R."/>
            <person name="Li G."/>
            <person name="Mu C."/>
            <person name="Tian Q."/>
            <person name="Mei H."/>
            <person name="Zhang T."/>
            <person name="Gao T."/>
            <person name="Zhang H."/>
        </authorList>
    </citation>
    <scope>NUCLEOTIDE SEQUENCE</scope>
    <source>
        <strain evidence="4">KEN1</strain>
    </source>
</reference>
<dbReference type="PANTHER" id="PTHR23024">
    <property type="entry name" value="ARYLACETAMIDE DEACETYLASE"/>
    <property type="match status" value="1"/>
</dbReference>
<dbReference type="Pfam" id="PF07859">
    <property type="entry name" value="Abhydrolase_3"/>
    <property type="match status" value="1"/>
</dbReference>
<comment type="caution">
    <text evidence="4">The sequence shown here is derived from an EMBL/GenBank/DDBJ whole genome shotgun (WGS) entry which is preliminary data.</text>
</comment>
<feature type="compositionally biased region" description="Pro residues" evidence="2">
    <location>
        <begin position="1"/>
        <end position="10"/>
    </location>
</feature>
<dbReference type="PANTHER" id="PTHR23024:SF113">
    <property type="entry name" value="CARBOXYLESTERASE 8-RELATED"/>
    <property type="match status" value="1"/>
</dbReference>
<dbReference type="SUPFAM" id="SSF53474">
    <property type="entry name" value="alpha/beta-Hydrolases"/>
    <property type="match status" value="1"/>
</dbReference>
<dbReference type="InterPro" id="IPR013094">
    <property type="entry name" value="AB_hydrolase_3"/>
</dbReference>
<evidence type="ECO:0000256" key="1">
    <source>
        <dbReference type="ARBA" id="ARBA00010515"/>
    </source>
</evidence>
<dbReference type="GO" id="GO:0016787">
    <property type="term" value="F:hydrolase activity"/>
    <property type="evidence" value="ECO:0007669"/>
    <property type="project" value="InterPro"/>
</dbReference>
<protein>
    <submittedName>
        <fullName evidence="4">Carboxylesterase 8</fullName>
    </submittedName>
</protein>
<comment type="similarity">
    <text evidence="1">Belongs to the 'GDXG' lipolytic enzyme family.</text>
</comment>